<evidence type="ECO:0000256" key="3">
    <source>
        <dbReference type="ARBA" id="ARBA00008242"/>
    </source>
</evidence>
<name>A0A0D6EHQ1_SPOSA</name>
<dbReference type="PANTHER" id="PTHR12561">
    <property type="entry name" value="LIPOATE-PROTEIN LIGASE"/>
    <property type="match status" value="1"/>
</dbReference>
<accession>A0A0D6EHQ1</accession>
<dbReference type="Proteomes" id="UP000243876">
    <property type="component" value="Unassembled WGS sequence"/>
</dbReference>
<sequence>MYPTRTIRFSTLPSKTGAAPLHSSPVVDLLTHLSTGSFARPTPRKRFSTSIGIGPALSLGGTRLVATSLSTEVPLTLSPNPWKEINLARLQQLGIPFVRRKSGGGTVYHDLGNTNYCVFVPRLEFERKTNAELVVAALNKLEIPAYVNDRNDICVDSFKMSPPSAASRSV</sequence>
<proteinExistence type="inferred from homology"/>
<comment type="similarity">
    <text evidence="3">Belongs to the LplA family.</text>
</comment>
<dbReference type="InterPro" id="IPR045864">
    <property type="entry name" value="aa-tRNA-synth_II/BPL/LPL"/>
</dbReference>
<organism evidence="6 7">
    <name type="scientific">Sporidiobolus salmonicolor</name>
    <name type="common">Yeast-like fungus</name>
    <name type="synonym">Sporobolomyces salmonicolor</name>
    <dbReference type="NCBI Taxonomy" id="5005"/>
    <lineage>
        <taxon>Eukaryota</taxon>
        <taxon>Fungi</taxon>
        <taxon>Dikarya</taxon>
        <taxon>Basidiomycota</taxon>
        <taxon>Pucciniomycotina</taxon>
        <taxon>Microbotryomycetes</taxon>
        <taxon>Sporidiobolales</taxon>
        <taxon>Sporidiobolaceae</taxon>
        <taxon>Sporobolomyces</taxon>
    </lineage>
</organism>
<comment type="function">
    <text evidence="1">Catalyzes both the ATP-dependent activation of exogenously supplied lipoate to lipoyl-AMP and the transfer of the activated lipoyl onto the lipoyl domains of lipoate-dependent enzymes.</text>
</comment>
<dbReference type="Gene3D" id="3.30.930.10">
    <property type="entry name" value="Bira Bifunctional Protein, Domain 2"/>
    <property type="match status" value="1"/>
</dbReference>
<protein>
    <recommendedName>
        <fullName evidence="4">Putative lipoate-protein ligase A</fullName>
    </recommendedName>
</protein>
<dbReference type="UniPathway" id="UPA00537">
    <property type="reaction ID" value="UER00595"/>
</dbReference>
<keyword evidence="7" id="KW-1185">Reference proteome</keyword>
<evidence type="ECO:0000256" key="4">
    <source>
        <dbReference type="ARBA" id="ARBA00015925"/>
    </source>
</evidence>
<dbReference type="AlphaFoldDB" id="A0A0D6EHQ1"/>
<evidence type="ECO:0000256" key="1">
    <source>
        <dbReference type="ARBA" id="ARBA00003253"/>
    </source>
</evidence>
<dbReference type="GO" id="GO:0009249">
    <property type="term" value="P:protein lipoylation"/>
    <property type="evidence" value="ECO:0007669"/>
    <property type="project" value="InterPro"/>
</dbReference>
<dbReference type="InterPro" id="IPR004143">
    <property type="entry name" value="BPL_LPL_catalytic"/>
</dbReference>
<dbReference type="GO" id="GO:0017118">
    <property type="term" value="F:lipoyltransferase activity"/>
    <property type="evidence" value="ECO:0007669"/>
    <property type="project" value="TreeGrafter"/>
</dbReference>
<dbReference type="InterPro" id="IPR004562">
    <property type="entry name" value="LipoylTrfase_LipoateP_Ligase"/>
</dbReference>
<comment type="pathway">
    <text evidence="2">Protein modification; protein lipoylation via exogenous pathway; protein N(6)-(lipoyl)lysine from lipoate: step 2/2.</text>
</comment>
<dbReference type="PANTHER" id="PTHR12561:SF3">
    <property type="entry name" value="LIPOYLTRANSFERASE 1, MITOCHONDRIAL"/>
    <property type="match status" value="1"/>
</dbReference>
<dbReference type="GO" id="GO:0005739">
    <property type="term" value="C:mitochondrion"/>
    <property type="evidence" value="ECO:0007669"/>
    <property type="project" value="TreeGrafter"/>
</dbReference>
<evidence type="ECO:0000256" key="2">
    <source>
        <dbReference type="ARBA" id="ARBA00005085"/>
    </source>
</evidence>
<dbReference type="OrthoDB" id="201621at2759"/>
<dbReference type="PROSITE" id="PS51733">
    <property type="entry name" value="BPL_LPL_CATALYTIC"/>
    <property type="match status" value="1"/>
</dbReference>
<gene>
    <name evidence="6" type="primary">SPOSA6832_00596</name>
</gene>
<dbReference type="EMBL" id="CENE01000002">
    <property type="protein sequence ID" value="CEQ39110.1"/>
    <property type="molecule type" value="Genomic_DNA"/>
</dbReference>
<evidence type="ECO:0000313" key="7">
    <source>
        <dbReference type="Proteomes" id="UP000243876"/>
    </source>
</evidence>
<reference evidence="7" key="1">
    <citation type="submission" date="2015-02" db="EMBL/GenBank/DDBJ databases">
        <authorList>
            <person name="Gon?alves P."/>
        </authorList>
    </citation>
    <scope>NUCLEOTIDE SEQUENCE [LARGE SCALE GENOMIC DNA]</scope>
</reference>
<dbReference type="SUPFAM" id="SSF55681">
    <property type="entry name" value="Class II aaRS and biotin synthetases"/>
    <property type="match status" value="1"/>
</dbReference>
<evidence type="ECO:0000259" key="5">
    <source>
        <dbReference type="PROSITE" id="PS51733"/>
    </source>
</evidence>
<evidence type="ECO:0000313" key="6">
    <source>
        <dbReference type="EMBL" id="CEQ39110.1"/>
    </source>
</evidence>
<feature type="domain" description="BPL/LPL catalytic" evidence="5">
    <location>
        <begin position="58"/>
        <end position="170"/>
    </location>
</feature>
<dbReference type="Pfam" id="PF21948">
    <property type="entry name" value="LplA-B_cat"/>
    <property type="match status" value="1"/>
</dbReference>